<dbReference type="SMART" id="SM00342">
    <property type="entry name" value="HTH_ARAC"/>
    <property type="match status" value="1"/>
</dbReference>
<keyword evidence="1" id="KW-0805">Transcription regulation</keyword>
<dbReference type="Pfam" id="PF12833">
    <property type="entry name" value="HTH_18"/>
    <property type="match status" value="1"/>
</dbReference>
<dbReference type="Gene3D" id="1.10.10.60">
    <property type="entry name" value="Homeodomain-like"/>
    <property type="match status" value="2"/>
</dbReference>
<evidence type="ECO:0000313" key="6">
    <source>
        <dbReference type="Proteomes" id="UP000751614"/>
    </source>
</evidence>
<dbReference type="InterPro" id="IPR009057">
    <property type="entry name" value="Homeodomain-like_sf"/>
</dbReference>
<dbReference type="EMBL" id="VCNI01000003">
    <property type="protein sequence ID" value="TMU51055.1"/>
    <property type="molecule type" value="Genomic_DNA"/>
</dbReference>
<proteinExistence type="predicted"/>
<evidence type="ECO:0000313" key="5">
    <source>
        <dbReference type="EMBL" id="TMU51055.1"/>
    </source>
</evidence>
<organism evidence="5 6">
    <name type="scientific">Flagellimonas algicola</name>
    <dbReference type="NCBI Taxonomy" id="2583815"/>
    <lineage>
        <taxon>Bacteria</taxon>
        <taxon>Pseudomonadati</taxon>
        <taxon>Bacteroidota</taxon>
        <taxon>Flavobacteriia</taxon>
        <taxon>Flavobacteriales</taxon>
        <taxon>Flavobacteriaceae</taxon>
        <taxon>Flagellimonas</taxon>
    </lineage>
</organism>
<evidence type="ECO:0000256" key="1">
    <source>
        <dbReference type="ARBA" id="ARBA00023015"/>
    </source>
</evidence>
<dbReference type="InterPro" id="IPR018060">
    <property type="entry name" value="HTH_AraC"/>
</dbReference>
<dbReference type="Gene3D" id="2.60.120.10">
    <property type="entry name" value="Jelly Rolls"/>
    <property type="match status" value="1"/>
</dbReference>
<evidence type="ECO:0000259" key="4">
    <source>
        <dbReference type="PROSITE" id="PS01124"/>
    </source>
</evidence>
<keyword evidence="6" id="KW-1185">Reference proteome</keyword>
<dbReference type="SUPFAM" id="SSF46689">
    <property type="entry name" value="Homeodomain-like"/>
    <property type="match status" value="2"/>
</dbReference>
<dbReference type="PANTHER" id="PTHR43280:SF27">
    <property type="entry name" value="TRANSCRIPTIONAL REGULATOR MTLR"/>
    <property type="match status" value="1"/>
</dbReference>
<dbReference type="PRINTS" id="PR00032">
    <property type="entry name" value="HTHARAC"/>
</dbReference>
<dbReference type="CDD" id="cd06976">
    <property type="entry name" value="cupin_MtlR-like_N"/>
    <property type="match status" value="1"/>
</dbReference>
<feature type="domain" description="HTH araC/xylS-type" evidence="4">
    <location>
        <begin position="186"/>
        <end position="284"/>
    </location>
</feature>
<evidence type="ECO:0000256" key="2">
    <source>
        <dbReference type="ARBA" id="ARBA00023125"/>
    </source>
</evidence>
<reference evidence="5 6" key="1">
    <citation type="submission" date="2019-05" db="EMBL/GenBank/DDBJ databases">
        <title>Flagellimonas sp. AsT0115, sp. nov., isolated from a marine red algae, Asparagopsis taxiformis.</title>
        <authorList>
            <person name="Kim J."/>
            <person name="Jeong S.E."/>
            <person name="Jeon C.O."/>
        </authorList>
    </citation>
    <scope>NUCLEOTIDE SEQUENCE [LARGE SCALE GENOMIC DNA]</scope>
    <source>
        <strain evidence="5 6">AsT0115</strain>
    </source>
</reference>
<dbReference type="RefSeq" id="WP_138838808.1">
    <property type="nucleotide sequence ID" value="NZ_VCNI01000003.1"/>
</dbReference>
<gene>
    <name evidence="5" type="ORF">FGG15_17715</name>
</gene>
<dbReference type="PROSITE" id="PS01124">
    <property type="entry name" value="HTH_ARAC_FAMILY_2"/>
    <property type="match status" value="1"/>
</dbReference>
<keyword evidence="3" id="KW-0804">Transcription</keyword>
<dbReference type="PROSITE" id="PS00041">
    <property type="entry name" value="HTH_ARAC_FAMILY_1"/>
    <property type="match status" value="1"/>
</dbReference>
<comment type="caution">
    <text evidence="5">The sequence shown here is derived from an EMBL/GenBank/DDBJ whole genome shotgun (WGS) entry which is preliminary data.</text>
</comment>
<dbReference type="SUPFAM" id="SSF51182">
    <property type="entry name" value="RmlC-like cupins"/>
    <property type="match status" value="1"/>
</dbReference>
<dbReference type="InterPro" id="IPR011051">
    <property type="entry name" value="RmlC_Cupin_sf"/>
</dbReference>
<accession>A0ABY2WI76</accession>
<dbReference type="InterPro" id="IPR018062">
    <property type="entry name" value="HTH_AraC-typ_CS"/>
</dbReference>
<dbReference type="InterPro" id="IPR020449">
    <property type="entry name" value="Tscrpt_reg_AraC-type_HTH"/>
</dbReference>
<dbReference type="InterPro" id="IPR014710">
    <property type="entry name" value="RmlC-like_jellyroll"/>
</dbReference>
<name>A0ABY2WI76_9FLAO</name>
<dbReference type="Proteomes" id="UP000751614">
    <property type="component" value="Unassembled WGS sequence"/>
</dbReference>
<protein>
    <submittedName>
        <fullName evidence="5">Helix-turn-helix transcriptional regulator</fullName>
    </submittedName>
</protein>
<sequence length="288" mass="33646">MKLQFLDRSSLRDNSFSAKHNYYPYFLRLWHFHPELELVYILKSEGTRFIGDSIERFREEEVVLIGANLPHMWLNDEQYFGESSDLIAEGYSVHFRRDFLGNEFLNAPELKAINNLVDTAQQGIKFVDLDMSIRNEIGLLVDKDPFERMISFIKILNGLAKHEKKILLSSKGYLSTLKGLKGQGMDKTYEFIFKNFNKSITLNEVAGVASMNPSAFSRFFKKVNRKTFKEYLNELRVGYACKLISEDKYNITRICFESGYNNISNFNRQFKRITGMSPSQYRKKHIQA</sequence>
<evidence type="ECO:0000256" key="3">
    <source>
        <dbReference type="ARBA" id="ARBA00023163"/>
    </source>
</evidence>
<keyword evidence="2" id="KW-0238">DNA-binding</keyword>
<dbReference type="PANTHER" id="PTHR43280">
    <property type="entry name" value="ARAC-FAMILY TRANSCRIPTIONAL REGULATOR"/>
    <property type="match status" value="1"/>
</dbReference>